<evidence type="ECO:0000313" key="6">
    <source>
        <dbReference type="Proteomes" id="UP001597525"/>
    </source>
</evidence>
<dbReference type="Pfam" id="PF02311">
    <property type="entry name" value="AraC_binding"/>
    <property type="match status" value="1"/>
</dbReference>
<evidence type="ECO:0000256" key="2">
    <source>
        <dbReference type="ARBA" id="ARBA00023125"/>
    </source>
</evidence>
<evidence type="ECO:0000256" key="1">
    <source>
        <dbReference type="ARBA" id="ARBA00023015"/>
    </source>
</evidence>
<dbReference type="Gene3D" id="1.10.10.60">
    <property type="entry name" value="Homeodomain-like"/>
    <property type="match status" value="2"/>
</dbReference>
<dbReference type="PROSITE" id="PS01124">
    <property type="entry name" value="HTH_ARAC_FAMILY_2"/>
    <property type="match status" value="1"/>
</dbReference>
<evidence type="ECO:0000313" key="5">
    <source>
        <dbReference type="EMBL" id="MFD2967229.1"/>
    </source>
</evidence>
<dbReference type="Proteomes" id="UP001597525">
    <property type="component" value="Unassembled WGS sequence"/>
</dbReference>
<dbReference type="SUPFAM" id="SSF46689">
    <property type="entry name" value="Homeodomain-like"/>
    <property type="match status" value="2"/>
</dbReference>
<evidence type="ECO:0000256" key="3">
    <source>
        <dbReference type="ARBA" id="ARBA00023163"/>
    </source>
</evidence>
<dbReference type="InterPro" id="IPR018060">
    <property type="entry name" value="HTH_AraC"/>
</dbReference>
<comment type="caution">
    <text evidence="5">The sequence shown here is derived from an EMBL/GenBank/DDBJ whole genome shotgun (WGS) entry which is preliminary data.</text>
</comment>
<name>A0ABW6BGK4_9SPHI</name>
<dbReference type="PANTHER" id="PTHR43280:SF30">
    <property type="entry name" value="MMSAB OPERON REGULATORY PROTEIN"/>
    <property type="match status" value="1"/>
</dbReference>
<keyword evidence="6" id="KW-1185">Reference proteome</keyword>
<dbReference type="InterPro" id="IPR037923">
    <property type="entry name" value="HTH-like"/>
</dbReference>
<dbReference type="PANTHER" id="PTHR43280">
    <property type="entry name" value="ARAC-FAMILY TRANSCRIPTIONAL REGULATOR"/>
    <property type="match status" value="1"/>
</dbReference>
<keyword evidence="3" id="KW-0804">Transcription</keyword>
<dbReference type="PROSITE" id="PS00041">
    <property type="entry name" value="HTH_ARAC_FAMILY_1"/>
    <property type="match status" value="1"/>
</dbReference>
<dbReference type="InterPro" id="IPR018062">
    <property type="entry name" value="HTH_AraC-typ_CS"/>
</dbReference>
<dbReference type="EMBL" id="JBHUPB010000005">
    <property type="protein sequence ID" value="MFD2967229.1"/>
    <property type="molecule type" value="Genomic_DNA"/>
</dbReference>
<proteinExistence type="predicted"/>
<organism evidence="5 6">
    <name type="scientific">Sphingobacterium bambusae</name>
    <dbReference type="NCBI Taxonomy" id="662858"/>
    <lineage>
        <taxon>Bacteria</taxon>
        <taxon>Pseudomonadati</taxon>
        <taxon>Bacteroidota</taxon>
        <taxon>Sphingobacteriia</taxon>
        <taxon>Sphingobacteriales</taxon>
        <taxon>Sphingobacteriaceae</taxon>
        <taxon>Sphingobacterium</taxon>
    </lineage>
</organism>
<dbReference type="Gene3D" id="2.60.120.280">
    <property type="entry name" value="Regulatory protein AraC"/>
    <property type="match status" value="1"/>
</dbReference>
<keyword evidence="1" id="KW-0805">Transcription regulation</keyword>
<dbReference type="InterPro" id="IPR009057">
    <property type="entry name" value="Homeodomain-like_sf"/>
</dbReference>
<dbReference type="InterPro" id="IPR003313">
    <property type="entry name" value="AraC-bd"/>
</dbReference>
<protein>
    <submittedName>
        <fullName evidence="5">Helix-turn-helix domain-containing protein</fullName>
    </submittedName>
</protein>
<evidence type="ECO:0000259" key="4">
    <source>
        <dbReference type="PROSITE" id="PS01124"/>
    </source>
</evidence>
<dbReference type="Pfam" id="PF12833">
    <property type="entry name" value="HTH_18"/>
    <property type="match status" value="1"/>
</dbReference>
<gene>
    <name evidence="5" type="ORF">ACFS7Y_07515</name>
</gene>
<dbReference type="SUPFAM" id="SSF51215">
    <property type="entry name" value="Regulatory protein AraC"/>
    <property type="match status" value="1"/>
</dbReference>
<feature type="domain" description="HTH araC/xylS-type" evidence="4">
    <location>
        <begin position="193"/>
        <end position="291"/>
    </location>
</feature>
<sequence length="298" mass="34299">MESYYRYLPTSGDDDKWGLTLLNVGCGEVVNCANYPLTGHPEPYQFQWKQGRRLQEYQLIYISKGTGIFESQNGGLRKVSAGTMILLFPGEWHRYRPDSQTGWVEYWVGFKGSTADTMLEHSFFYRNKPVIQTGLHPGIVSLYQDIMTQTRSELPGYQPLVAGMVAHLLGLVYALIKQQRVERESGEHVNLVQQAMVLIRENTETKITLMEIAEQLKLGYSLFRKIFKRHTGLAPGQYLTQLKIERAKSHLLYSEKRVKEIAYALNFESEYYFSKFFKDKTGLSPMAFKKTYAIVCPS</sequence>
<keyword evidence="2" id="KW-0238">DNA-binding</keyword>
<accession>A0ABW6BGK4</accession>
<reference evidence="6" key="1">
    <citation type="journal article" date="2019" name="Int. J. Syst. Evol. Microbiol.">
        <title>The Global Catalogue of Microorganisms (GCM) 10K type strain sequencing project: providing services to taxonomists for standard genome sequencing and annotation.</title>
        <authorList>
            <consortium name="The Broad Institute Genomics Platform"/>
            <consortium name="The Broad Institute Genome Sequencing Center for Infectious Disease"/>
            <person name="Wu L."/>
            <person name="Ma J."/>
        </authorList>
    </citation>
    <scope>NUCLEOTIDE SEQUENCE [LARGE SCALE GENOMIC DNA]</scope>
    <source>
        <strain evidence="6">KCTC 22814</strain>
    </source>
</reference>
<dbReference type="SMART" id="SM00342">
    <property type="entry name" value="HTH_ARAC"/>
    <property type="match status" value="1"/>
</dbReference>
<dbReference type="RefSeq" id="WP_320185082.1">
    <property type="nucleotide sequence ID" value="NZ_CP138332.1"/>
</dbReference>